<protein>
    <recommendedName>
        <fullName evidence="1">Immunoglobulin domain-containing protein</fullName>
    </recommendedName>
</protein>
<reference evidence="2" key="1">
    <citation type="submission" date="2022-01" db="EMBL/GenBank/DDBJ databases">
        <authorList>
            <person name="King R."/>
        </authorList>
    </citation>
    <scope>NUCLEOTIDE SEQUENCE</scope>
</reference>
<dbReference type="CDD" id="cd00096">
    <property type="entry name" value="Ig"/>
    <property type="match status" value="1"/>
</dbReference>
<gene>
    <name evidence="2" type="ORF">PHYEVI_LOCUS4532</name>
</gene>
<dbReference type="InterPro" id="IPR013783">
    <property type="entry name" value="Ig-like_fold"/>
</dbReference>
<evidence type="ECO:0000259" key="1">
    <source>
        <dbReference type="SMART" id="SM00409"/>
    </source>
</evidence>
<feature type="domain" description="Immunoglobulin" evidence="1">
    <location>
        <begin position="17"/>
        <end position="114"/>
    </location>
</feature>
<dbReference type="SMART" id="SM00409">
    <property type="entry name" value="IG"/>
    <property type="match status" value="1"/>
</dbReference>
<accession>A0A9N9XMA8</accession>
<dbReference type="Gene3D" id="2.60.40.10">
    <property type="entry name" value="Immunoglobulins"/>
    <property type="match status" value="1"/>
</dbReference>
<dbReference type="InterPro" id="IPR003599">
    <property type="entry name" value="Ig_sub"/>
</dbReference>
<organism evidence="2 3">
    <name type="scientific">Phyllotreta striolata</name>
    <name type="common">Striped flea beetle</name>
    <name type="synonym">Crioceris striolata</name>
    <dbReference type="NCBI Taxonomy" id="444603"/>
    <lineage>
        <taxon>Eukaryota</taxon>
        <taxon>Metazoa</taxon>
        <taxon>Ecdysozoa</taxon>
        <taxon>Arthropoda</taxon>
        <taxon>Hexapoda</taxon>
        <taxon>Insecta</taxon>
        <taxon>Pterygota</taxon>
        <taxon>Neoptera</taxon>
        <taxon>Endopterygota</taxon>
        <taxon>Coleoptera</taxon>
        <taxon>Polyphaga</taxon>
        <taxon>Cucujiformia</taxon>
        <taxon>Chrysomeloidea</taxon>
        <taxon>Chrysomelidae</taxon>
        <taxon>Galerucinae</taxon>
        <taxon>Alticini</taxon>
        <taxon>Phyllotreta</taxon>
    </lineage>
</organism>
<dbReference type="InterPro" id="IPR036179">
    <property type="entry name" value="Ig-like_dom_sf"/>
</dbReference>
<name>A0A9N9XMA8_PHYSR</name>
<dbReference type="AlphaFoldDB" id="A0A9N9XMA8"/>
<sequence length="126" mass="14531">MWIFFAGVLALKDVSIDIPTAAKTGDTITLRCFFDLEGELLYTLKWYKGTKEFYRYLPKELPDTRTFSLPGVNIDMTKSNHTHLILTNVQPETTGKYKCEVSTEAPNFYTLMVYKYLYVIGELIPI</sequence>
<dbReference type="PANTHER" id="PTHR21261">
    <property type="entry name" value="BEAT PROTEIN"/>
    <property type="match status" value="1"/>
</dbReference>
<dbReference type="PANTHER" id="PTHR21261:SF15">
    <property type="entry name" value="BEATEN PATH IIIA, ISOFORM D-RELATED"/>
    <property type="match status" value="1"/>
</dbReference>
<keyword evidence="3" id="KW-1185">Reference proteome</keyword>
<dbReference type="SUPFAM" id="SSF48726">
    <property type="entry name" value="Immunoglobulin"/>
    <property type="match status" value="1"/>
</dbReference>
<dbReference type="Pfam" id="PF13927">
    <property type="entry name" value="Ig_3"/>
    <property type="match status" value="1"/>
</dbReference>
<evidence type="ECO:0000313" key="3">
    <source>
        <dbReference type="Proteomes" id="UP001153712"/>
    </source>
</evidence>
<dbReference type="Proteomes" id="UP001153712">
    <property type="component" value="Chromosome 15"/>
</dbReference>
<proteinExistence type="predicted"/>
<dbReference type="OrthoDB" id="6343941at2759"/>
<dbReference type="EMBL" id="OU900108">
    <property type="protein sequence ID" value="CAG9858141.1"/>
    <property type="molecule type" value="Genomic_DNA"/>
</dbReference>
<dbReference type="FunFam" id="2.60.40.10:FF:000437">
    <property type="entry name" value="Beat-IIIc, isoform A"/>
    <property type="match status" value="1"/>
</dbReference>
<evidence type="ECO:0000313" key="2">
    <source>
        <dbReference type="EMBL" id="CAG9858141.1"/>
    </source>
</evidence>